<keyword evidence="3 4" id="KW-0732">Signal</keyword>
<comment type="subcellular location">
    <subcellularLocation>
        <location evidence="1">Periplasm</location>
    </subcellularLocation>
</comment>
<dbReference type="GO" id="GO:0042597">
    <property type="term" value="C:periplasmic space"/>
    <property type="evidence" value="ECO:0007669"/>
    <property type="project" value="UniProtKB-SubCell"/>
</dbReference>
<dbReference type="PANTHER" id="PTHR30024">
    <property type="entry name" value="ALIPHATIC SULFONATES-BINDING PROTEIN-RELATED"/>
    <property type="match status" value="1"/>
</dbReference>
<dbReference type="Pfam" id="PF09084">
    <property type="entry name" value="NMT1"/>
    <property type="match status" value="1"/>
</dbReference>
<dbReference type="AlphaFoldDB" id="A0A652YQJ4"/>
<reference evidence="6" key="1">
    <citation type="submission" date="2019-07" db="EMBL/GenBank/DDBJ databases">
        <title>Genomic Encyclopedia of Type Strains, Phase IV (KMG-IV): sequencing the most valuable type-strain genomes for metagenomic binning, comparative biology and taxonomic classification.</title>
        <authorList>
            <person name="Goeker M."/>
        </authorList>
    </citation>
    <scope>NUCLEOTIDE SEQUENCE</scope>
    <source>
        <strain evidence="6">DSM 44596</strain>
    </source>
</reference>
<comment type="similarity">
    <text evidence="2">Belongs to the bacterial solute-binding protein SsuA/TauA family.</text>
</comment>
<feature type="signal peptide" evidence="4">
    <location>
        <begin position="1"/>
        <end position="22"/>
    </location>
</feature>
<dbReference type="PANTHER" id="PTHR30024:SF47">
    <property type="entry name" value="TAURINE-BINDING PERIPLASMIC PROTEIN"/>
    <property type="match status" value="1"/>
</dbReference>
<dbReference type="InterPro" id="IPR015168">
    <property type="entry name" value="SsuA/THI5"/>
</dbReference>
<dbReference type="EMBL" id="VNIQ01000003">
    <property type="protein sequence ID" value="TYQ04739.1"/>
    <property type="molecule type" value="Genomic_DNA"/>
</dbReference>
<dbReference type="PROSITE" id="PS51257">
    <property type="entry name" value="PROKAR_LIPOPROTEIN"/>
    <property type="match status" value="1"/>
</dbReference>
<evidence type="ECO:0000256" key="3">
    <source>
        <dbReference type="ARBA" id="ARBA00022729"/>
    </source>
</evidence>
<evidence type="ECO:0000256" key="4">
    <source>
        <dbReference type="SAM" id="SignalP"/>
    </source>
</evidence>
<name>A0A652YQJ4_NOCGL</name>
<evidence type="ECO:0000313" key="6">
    <source>
        <dbReference type="EMBL" id="TYQ04739.1"/>
    </source>
</evidence>
<dbReference type="SUPFAM" id="SSF53850">
    <property type="entry name" value="Periplasmic binding protein-like II"/>
    <property type="match status" value="1"/>
</dbReference>
<proteinExistence type="inferred from homology"/>
<accession>A0A652YQJ4</accession>
<comment type="caution">
    <text evidence="6">The sequence shown here is derived from an EMBL/GenBank/DDBJ whole genome shotgun (WGS) entry which is preliminary data.</text>
</comment>
<feature type="domain" description="SsuA/THI5-like" evidence="5">
    <location>
        <begin position="51"/>
        <end position="269"/>
    </location>
</feature>
<evidence type="ECO:0000259" key="5">
    <source>
        <dbReference type="Pfam" id="PF09084"/>
    </source>
</evidence>
<organism evidence="6">
    <name type="scientific">Nocardia globerula</name>
    <dbReference type="NCBI Taxonomy" id="1818"/>
    <lineage>
        <taxon>Bacteria</taxon>
        <taxon>Bacillati</taxon>
        <taxon>Actinomycetota</taxon>
        <taxon>Actinomycetes</taxon>
        <taxon>Mycobacteriales</taxon>
        <taxon>Nocardiaceae</taxon>
        <taxon>Nocardia</taxon>
    </lineage>
</organism>
<protein>
    <submittedName>
        <fullName evidence="6">ABC-type nitrate/sulfonate/bicarbonate transport system substrate-binding protein</fullName>
    </submittedName>
</protein>
<evidence type="ECO:0000256" key="2">
    <source>
        <dbReference type="ARBA" id="ARBA00010742"/>
    </source>
</evidence>
<evidence type="ECO:0000256" key="1">
    <source>
        <dbReference type="ARBA" id="ARBA00004418"/>
    </source>
</evidence>
<feature type="chain" id="PRO_5038337176" evidence="4">
    <location>
        <begin position="23"/>
        <end position="341"/>
    </location>
</feature>
<sequence length="341" mass="34546">MRAHLARMSGVALIGLSLVACGSSGGETGDTTDGSLAKINVSVTPGTVWGIPIAVAKSEGFFDAAGVDVTVSPSPSGMGHNQLLASGVEDFGPSSPSQALAAIQQGQDAVISCGGNSQTPTAIVAPIGSGLPTAASGATSADVLRALKGKTLGMPAAAGTGTSNLMVQTLAGVGLNEGDYTLVNIGSGTTAQAALISKQVDAAMAATPTAETVVGNGDAIELTYLSDDMENYQMIGGVWQSRRSWVEQNPKAESGFCAAMADAYEFLQDPANKDAVNDYVIEAVGTNTSASAVDQIRENFSVLTAELPEAEMQKTIDGLTSLGVLEAEPKVTFEQAVLVSK</sequence>
<gene>
    <name evidence="6" type="ORF">FNL38_10389</name>
</gene>
<dbReference type="Gene3D" id="3.40.190.10">
    <property type="entry name" value="Periplasmic binding protein-like II"/>
    <property type="match status" value="2"/>
</dbReference>